<dbReference type="EMBL" id="KN834789">
    <property type="protein sequence ID" value="KIK57704.1"/>
    <property type="molecule type" value="Genomic_DNA"/>
</dbReference>
<evidence type="ECO:0000313" key="3">
    <source>
        <dbReference type="Proteomes" id="UP000053593"/>
    </source>
</evidence>
<accession>A0A0D0C5C9</accession>
<sequence>MARKEQSEMARSIQLEDVAMRGDMHRLADWKREISGAPTADWKRDVSGAPTADWKRDPEPQPGMRTADWRREPQSNDDSGASHFESKRMDQRIPSW</sequence>
<keyword evidence="3" id="KW-1185">Reference proteome</keyword>
<protein>
    <submittedName>
        <fullName evidence="2">Uncharacterized protein</fullName>
    </submittedName>
</protein>
<gene>
    <name evidence="2" type="ORF">GYMLUDRAFT_98464</name>
</gene>
<dbReference type="AlphaFoldDB" id="A0A0D0C5C9"/>
<organism evidence="2 3">
    <name type="scientific">Collybiopsis luxurians FD-317 M1</name>
    <dbReference type="NCBI Taxonomy" id="944289"/>
    <lineage>
        <taxon>Eukaryota</taxon>
        <taxon>Fungi</taxon>
        <taxon>Dikarya</taxon>
        <taxon>Basidiomycota</taxon>
        <taxon>Agaricomycotina</taxon>
        <taxon>Agaricomycetes</taxon>
        <taxon>Agaricomycetidae</taxon>
        <taxon>Agaricales</taxon>
        <taxon>Marasmiineae</taxon>
        <taxon>Omphalotaceae</taxon>
        <taxon>Collybiopsis</taxon>
        <taxon>Collybiopsis luxurians</taxon>
    </lineage>
</organism>
<feature type="non-terminal residue" evidence="2">
    <location>
        <position position="1"/>
    </location>
</feature>
<proteinExistence type="predicted"/>
<feature type="region of interest" description="Disordered" evidence="1">
    <location>
        <begin position="31"/>
        <end position="96"/>
    </location>
</feature>
<evidence type="ECO:0000313" key="2">
    <source>
        <dbReference type="EMBL" id="KIK57704.1"/>
    </source>
</evidence>
<evidence type="ECO:0000256" key="1">
    <source>
        <dbReference type="SAM" id="MobiDB-lite"/>
    </source>
</evidence>
<reference evidence="2 3" key="1">
    <citation type="submission" date="2014-04" db="EMBL/GenBank/DDBJ databases">
        <title>Evolutionary Origins and Diversification of the Mycorrhizal Mutualists.</title>
        <authorList>
            <consortium name="DOE Joint Genome Institute"/>
            <consortium name="Mycorrhizal Genomics Consortium"/>
            <person name="Kohler A."/>
            <person name="Kuo A."/>
            <person name="Nagy L.G."/>
            <person name="Floudas D."/>
            <person name="Copeland A."/>
            <person name="Barry K.W."/>
            <person name="Cichocki N."/>
            <person name="Veneault-Fourrey C."/>
            <person name="LaButti K."/>
            <person name="Lindquist E.A."/>
            <person name="Lipzen A."/>
            <person name="Lundell T."/>
            <person name="Morin E."/>
            <person name="Murat C."/>
            <person name="Riley R."/>
            <person name="Ohm R."/>
            <person name="Sun H."/>
            <person name="Tunlid A."/>
            <person name="Henrissat B."/>
            <person name="Grigoriev I.V."/>
            <person name="Hibbett D.S."/>
            <person name="Martin F."/>
        </authorList>
    </citation>
    <scope>NUCLEOTIDE SEQUENCE [LARGE SCALE GENOMIC DNA]</scope>
    <source>
        <strain evidence="2 3">FD-317 M1</strain>
    </source>
</reference>
<name>A0A0D0C5C9_9AGAR</name>
<feature type="compositionally biased region" description="Basic and acidic residues" evidence="1">
    <location>
        <begin position="84"/>
        <end position="96"/>
    </location>
</feature>
<dbReference type="Proteomes" id="UP000053593">
    <property type="component" value="Unassembled WGS sequence"/>
</dbReference>
<dbReference type="HOGENOM" id="CLU_2359958_0_0_1"/>